<accession>B8HQU8</accession>
<dbReference type="STRING" id="395961.Cyan7425_3445"/>
<evidence type="ECO:0008006" key="2">
    <source>
        <dbReference type="Google" id="ProtNLM"/>
    </source>
</evidence>
<dbReference type="EMBL" id="CP001344">
    <property type="protein sequence ID" value="ACL45769.1"/>
    <property type="molecule type" value="Genomic_DNA"/>
</dbReference>
<dbReference type="KEGG" id="cyn:Cyan7425_3445"/>
<evidence type="ECO:0000313" key="1">
    <source>
        <dbReference type="EMBL" id="ACL45769.1"/>
    </source>
</evidence>
<protein>
    <recommendedName>
        <fullName evidence="2">Restriction endonuclease subunit R</fullName>
    </recommendedName>
</protein>
<dbReference type="HOGENOM" id="CLU_090272_0_0_3"/>
<dbReference type="AlphaFoldDB" id="B8HQU8"/>
<organism evidence="1">
    <name type="scientific">Cyanothece sp. (strain PCC 7425 / ATCC 29141)</name>
    <dbReference type="NCBI Taxonomy" id="395961"/>
    <lineage>
        <taxon>Bacteria</taxon>
        <taxon>Bacillati</taxon>
        <taxon>Cyanobacteriota</taxon>
        <taxon>Cyanophyceae</taxon>
        <taxon>Gomontiellales</taxon>
        <taxon>Cyanothecaceae</taxon>
        <taxon>Cyanothece</taxon>
    </lineage>
</organism>
<reference evidence="1" key="1">
    <citation type="submission" date="2009-01" db="EMBL/GenBank/DDBJ databases">
        <title>Complete sequence of chromosome Cyanothece sp. PCC 7425.</title>
        <authorList>
            <consortium name="US DOE Joint Genome Institute"/>
            <person name="Lucas S."/>
            <person name="Copeland A."/>
            <person name="Lapidus A."/>
            <person name="Glavina del Rio T."/>
            <person name="Dalin E."/>
            <person name="Tice H."/>
            <person name="Bruce D."/>
            <person name="Goodwin L."/>
            <person name="Pitluck S."/>
            <person name="Sims D."/>
            <person name="Meineke L."/>
            <person name="Brettin T."/>
            <person name="Detter J.C."/>
            <person name="Han C."/>
            <person name="Larimer F."/>
            <person name="Land M."/>
            <person name="Hauser L."/>
            <person name="Kyrpides N."/>
            <person name="Ovchinnikova G."/>
            <person name="Liberton M."/>
            <person name="Stoeckel J."/>
            <person name="Banerjee A."/>
            <person name="Singh A."/>
            <person name="Page L."/>
            <person name="Sato H."/>
            <person name="Zhao L."/>
            <person name="Sherman L."/>
            <person name="Pakrasi H."/>
            <person name="Richardson P."/>
        </authorList>
    </citation>
    <scope>NUCLEOTIDE SEQUENCE</scope>
    <source>
        <strain evidence="1">PCC 7425</strain>
    </source>
</reference>
<gene>
    <name evidence="1" type="ordered locus">Cyan7425_3445</name>
</gene>
<sequence length="207" mass="23839">MVVDLGQVQNQNLRDLIDTFGIRLVEDEQFFPEWQTELPELSNSEIKLLDRVKEGFLNLAEYPPILEKSFQLSVISPLLLLAGFYLPPFHMKAEELIEITSEDEGTIVRGFIDILIVKTNFWIMVIESKQTSYSIEVGLAQILAYMLAKPQPEKPCFGMIAAGGNFIFVKMIQDDRPYYALSDEFTLRRRQNELYSVLQILKRLGDL</sequence>
<dbReference type="OrthoDB" id="511707at2"/>
<name>B8HQU8_CYAP4</name>
<proteinExistence type="predicted"/>
<dbReference type="eggNOG" id="COG2810">
    <property type="taxonomic scope" value="Bacteria"/>
</dbReference>